<sequence>MHRKLPVRDTFIDERKIVLFYDSLRVFTDEPIGRDRQAVMIAQRCARIFRAEQPSALQLRDDEIDEVIEPPRS</sequence>
<comment type="caution">
    <text evidence="1">The sequence shown here is derived from an EMBL/GenBank/DDBJ whole genome shotgun (WGS) entry which is preliminary data.</text>
</comment>
<gene>
    <name evidence="1" type="ORF">PACILC2_32040</name>
</gene>
<accession>A0ABQ4N9P6</accession>
<organism evidence="1 2">
    <name type="scientific">Paenibacillus cisolokensis</name>
    <dbReference type="NCBI Taxonomy" id="1658519"/>
    <lineage>
        <taxon>Bacteria</taxon>
        <taxon>Bacillati</taxon>
        <taxon>Bacillota</taxon>
        <taxon>Bacilli</taxon>
        <taxon>Bacillales</taxon>
        <taxon>Paenibacillaceae</taxon>
        <taxon>Paenibacillus</taxon>
    </lineage>
</organism>
<keyword evidence="2" id="KW-1185">Reference proteome</keyword>
<evidence type="ECO:0000313" key="1">
    <source>
        <dbReference type="EMBL" id="GIQ64636.1"/>
    </source>
</evidence>
<name>A0ABQ4N9P6_9BACL</name>
<reference evidence="1 2" key="1">
    <citation type="submission" date="2021-04" db="EMBL/GenBank/DDBJ databases">
        <title>Draft genome sequence of Paenibacillus cisolokensis, LC2-13A.</title>
        <authorList>
            <person name="Uke A."/>
            <person name="Chhe C."/>
            <person name="Baramee S."/>
            <person name="Kosugi A."/>
        </authorList>
    </citation>
    <scope>NUCLEOTIDE SEQUENCE [LARGE SCALE GENOMIC DNA]</scope>
    <source>
        <strain evidence="1 2">LC2-13A</strain>
    </source>
</reference>
<dbReference type="Proteomes" id="UP000680304">
    <property type="component" value="Unassembled WGS sequence"/>
</dbReference>
<evidence type="ECO:0000313" key="2">
    <source>
        <dbReference type="Proteomes" id="UP000680304"/>
    </source>
</evidence>
<protein>
    <submittedName>
        <fullName evidence="1">Uncharacterized protein</fullName>
    </submittedName>
</protein>
<dbReference type="EMBL" id="BOVJ01000102">
    <property type="protein sequence ID" value="GIQ64636.1"/>
    <property type="molecule type" value="Genomic_DNA"/>
</dbReference>
<proteinExistence type="predicted"/>